<dbReference type="AlphaFoldDB" id="A0A2A6RIU0"/>
<evidence type="ECO:0000256" key="11">
    <source>
        <dbReference type="ARBA" id="ARBA00047659"/>
    </source>
</evidence>
<name>A0A2A6RIU0_9CHLR</name>
<dbReference type="FunFam" id="3.40.47.10:FF:000029">
    <property type="entry name" value="3-oxoacyl-[acyl-carrier-protein] synthase 1"/>
    <property type="match status" value="1"/>
</dbReference>
<dbReference type="Proteomes" id="UP000220527">
    <property type="component" value="Unassembled WGS sequence"/>
</dbReference>
<dbReference type="GO" id="GO:0004315">
    <property type="term" value="F:3-oxoacyl-[acyl-carrier-protein] synthase activity"/>
    <property type="evidence" value="ECO:0007669"/>
    <property type="project" value="UniProtKB-UniRule"/>
</dbReference>
<evidence type="ECO:0000259" key="14">
    <source>
        <dbReference type="PROSITE" id="PS52004"/>
    </source>
</evidence>
<comment type="caution">
    <text evidence="15">The sequence shown here is derived from an EMBL/GenBank/DDBJ whole genome shotgun (WGS) entry which is preliminary data.</text>
</comment>
<dbReference type="PROSITE" id="PS00606">
    <property type="entry name" value="KS3_1"/>
    <property type="match status" value="1"/>
</dbReference>
<evidence type="ECO:0000256" key="1">
    <source>
        <dbReference type="ARBA" id="ARBA00005194"/>
    </source>
</evidence>
<dbReference type="NCBIfam" id="TIGR03150">
    <property type="entry name" value="fabF"/>
    <property type="match status" value="1"/>
</dbReference>
<keyword evidence="16" id="KW-1185">Reference proteome</keyword>
<dbReference type="InterPro" id="IPR020841">
    <property type="entry name" value="PKS_Beta-ketoAc_synthase_dom"/>
</dbReference>
<evidence type="ECO:0000256" key="6">
    <source>
        <dbReference type="ARBA" id="ARBA00023098"/>
    </source>
</evidence>
<dbReference type="InterPro" id="IPR017568">
    <property type="entry name" value="3-oxoacyl-ACP_synth-2"/>
</dbReference>
<evidence type="ECO:0000256" key="4">
    <source>
        <dbReference type="ARBA" id="ARBA00022679"/>
    </source>
</evidence>
<evidence type="ECO:0000256" key="13">
    <source>
        <dbReference type="RuleBase" id="RU003694"/>
    </source>
</evidence>
<dbReference type="RefSeq" id="WP_097644285.1">
    <property type="nucleotide sequence ID" value="NZ_NQWI01000049.1"/>
</dbReference>
<evidence type="ECO:0000256" key="9">
    <source>
        <dbReference type="ARBA" id="ARBA00024006"/>
    </source>
</evidence>
<dbReference type="InterPro" id="IPR014030">
    <property type="entry name" value="Ketoacyl_synth_N"/>
</dbReference>
<dbReference type="SUPFAM" id="SSF53901">
    <property type="entry name" value="Thiolase-like"/>
    <property type="match status" value="2"/>
</dbReference>
<gene>
    <name evidence="15" type="primary">fabF</name>
    <name evidence="15" type="ORF">CJ255_11695</name>
</gene>
<reference evidence="16" key="1">
    <citation type="submission" date="2017-08" db="EMBL/GenBank/DDBJ databases">
        <authorList>
            <person name="Grouzdev D.S."/>
            <person name="Gaisin V.A."/>
            <person name="Rysina M.S."/>
            <person name="Gorlenko V.M."/>
        </authorList>
    </citation>
    <scope>NUCLEOTIDE SEQUENCE [LARGE SCALE GENOMIC DNA]</scope>
    <source>
        <strain evidence="16">Kir15-3F</strain>
    </source>
</reference>
<keyword evidence="3" id="KW-0444">Lipid biosynthesis</keyword>
<dbReference type="Pfam" id="PF00109">
    <property type="entry name" value="ketoacyl-synt"/>
    <property type="match status" value="1"/>
</dbReference>
<dbReference type="GO" id="GO:0005829">
    <property type="term" value="C:cytosol"/>
    <property type="evidence" value="ECO:0007669"/>
    <property type="project" value="TreeGrafter"/>
</dbReference>
<dbReference type="PANTHER" id="PTHR11712:SF336">
    <property type="entry name" value="3-OXOACYL-[ACYL-CARRIER-PROTEIN] SYNTHASE, MITOCHONDRIAL"/>
    <property type="match status" value="1"/>
</dbReference>
<proteinExistence type="inferred from homology"/>
<protein>
    <recommendedName>
        <fullName evidence="12">Beta-ketoacyl-ACP synthase II</fullName>
        <ecNumber evidence="12">2.3.1.179</ecNumber>
    </recommendedName>
</protein>
<dbReference type="InterPro" id="IPR014031">
    <property type="entry name" value="Ketoacyl_synth_C"/>
</dbReference>
<organism evidence="15 16">
    <name type="scientific">Candidatus Viridilinea mediisalina</name>
    <dbReference type="NCBI Taxonomy" id="2024553"/>
    <lineage>
        <taxon>Bacteria</taxon>
        <taxon>Bacillati</taxon>
        <taxon>Chloroflexota</taxon>
        <taxon>Chloroflexia</taxon>
        <taxon>Chloroflexales</taxon>
        <taxon>Chloroflexineae</taxon>
        <taxon>Oscillochloridaceae</taxon>
        <taxon>Candidatus Viridilinea</taxon>
    </lineage>
</organism>
<evidence type="ECO:0000256" key="12">
    <source>
        <dbReference type="NCBIfam" id="TIGR03150"/>
    </source>
</evidence>
<dbReference type="InterPro" id="IPR000794">
    <property type="entry name" value="Beta-ketoacyl_synthase"/>
</dbReference>
<evidence type="ECO:0000256" key="8">
    <source>
        <dbReference type="ARBA" id="ARBA00023315"/>
    </source>
</evidence>
<dbReference type="GO" id="GO:0030497">
    <property type="term" value="P:fatty acid elongation"/>
    <property type="evidence" value="ECO:0007669"/>
    <property type="project" value="UniProtKB-ARBA"/>
</dbReference>
<dbReference type="UniPathway" id="UPA00094"/>
<keyword evidence="5" id="KW-0276">Fatty acid metabolism</keyword>
<comment type="catalytic activity">
    <reaction evidence="11">
        <text>a fatty acyl-[ACP] + malonyl-[ACP] + H(+) = a 3-oxoacyl-[ACP] + holo-[ACP] + CO2</text>
        <dbReference type="Rhea" id="RHEA:22836"/>
        <dbReference type="Rhea" id="RHEA-COMP:9623"/>
        <dbReference type="Rhea" id="RHEA-COMP:9685"/>
        <dbReference type="Rhea" id="RHEA-COMP:9916"/>
        <dbReference type="Rhea" id="RHEA-COMP:14125"/>
        <dbReference type="ChEBI" id="CHEBI:15378"/>
        <dbReference type="ChEBI" id="CHEBI:16526"/>
        <dbReference type="ChEBI" id="CHEBI:64479"/>
        <dbReference type="ChEBI" id="CHEBI:78449"/>
        <dbReference type="ChEBI" id="CHEBI:78776"/>
        <dbReference type="ChEBI" id="CHEBI:138651"/>
    </reaction>
</comment>
<keyword evidence="6" id="KW-0443">Lipid metabolism</keyword>
<dbReference type="EC" id="2.3.1.179" evidence="12"/>
<sequence>MAQMPAKRRAALRAELLALLHATEAEDIDARIDELLAEVLEDAPIVAPLGMGLDDEDEDRRIVVTGMGVVSPFGIGVAPFWAGLSQGRSAIERISHFDPSGYPCQIAGQVPGFVAKEFMDGKEARRMSRSSQFAVAAAQMAVTDADLRISGNSEEIGVLIGCGTSAMPDIEQAAMTLLQRGGMKISPFFIPAALPHMPASQVAIQLGLHGYLSAISTACSAGAQAIGEAAEVIRRGEAEIMLAGGAEAPITAFSLGAFCVMRALSSHANHEPSKGSRPFDARRDGFVPGEGAAVLVLERLSNARRRGASILAEVAGYAATADAYHITAPEPDGYGAARAMRRALQNARCDPQQIDYINAHATSTPAGDLAETRAIKHVFGEYAYSVPVSSNKSMIGHLTGAAGAIEAAATILALRHSLIPPTINQEEADPACDLDYVPNQARHARLQLAISNSFAFGGVNAVLVFRRL</sequence>
<keyword evidence="7" id="KW-0275">Fatty acid biosynthesis</keyword>
<evidence type="ECO:0000256" key="3">
    <source>
        <dbReference type="ARBA" id="ARBA00022516"/>
    </source>
</evidence>
<dbReference type="NCBIfam" id="NF005589">
    <property type="entry name" value="PRK07314.1"/>
    <property type="match status" value="1"/>
</dbReference>
<keyword evidence="4 13" id="KW-0808">Transferase</keyword>
<feature type="domain" description="Ketosynthase family 3 (KS3)" evidence="14">
    <location>
        <begin position="59"/>
        <end position="467"/>
    </location>
</feature>
<dbReference type="CDD" id="cd00834">
    <property type="entry name" value="KAS_I_II"/>
    <property type="match status" value="1"/>
</dbReference>
<evidence type="ECO:0000256" key="5">
    <source>
        <dbReference type="ARBA" id="ARBA00022832"/>
    </source>
</evidence>
<comment type="pathway">
    <text evidence="1">Lipid metabolism; fatty acid biosynthesis.</text>
</comment>
<comment type="function">
    <text evidence="9">Involved in the type II fatty acid elongation cycle. Catalyzes the elongation of a wide range of acyl-ACP by the addition of two carbons from malonyl-ACP to an acyl acceptor. Can efficiently catalyze the conversion of palmitoleoyl-ACP (cis-hexadec-9-enoyl-ACP) to cis-vaccenoyl-ACP (cis-octadec-11-enoyl-ACP), an essential step in the thermal regulation of fatty acid composition.</text>
</comment>
<dbReference type="EMBL" id="NQWI01000049">
    <property type="protein sequence ID" value="PDW02863.1"/>
    <property type="molecule type" value="Genomic_DNA"/>
</dbReference>
<evidence type="ECO:0000313" key="16">
    <source>
        <dbReference type="Proteomes" id="UP000220527"/>
    </source>
</evidence>
<evidence type="ECO:0000313" key="15">
    <source>
        <dbReference type="EMBL" id="PDW02863.1"/>
    </source>
</evidence>
<keyword evidence="8" id="KW-0012">Acyltransferase</keyword>
<evidence type="ECO:0000256" key="2">
    <source>
        <dbReference type="ARBA" id="ARBA00008467"/>
    </source>
</evidence>
<dbReference type="PANTHER" id="PTHR11712">
    <property type="entry name" value="POLYKETIDE SYNTHASE-RELATED"/>
    <property type="match status" value="1"/>
</dbReference>
<dbReference type="FunFam" id="3.40.47.10:FF:000018">
    <property type="entry name" value="3-oxoacyl-[acyl-carrier-protein] synthase 2"/>
    <property type="match status" value="1"/>
</dbReference>
<dbReference type="InterPro" id="IPR016039">
    <property type="entry name" value="Thiolase-like"/>
</dbReference>
<dbReference type="InterPro" id="IPR018201">
    <property type="entry name" value="Ketoacyl_synth_AS"/>
</dbReference>
<accession>A0A2A6RIU0</accession>
<comment type="catalytic activity">
    <reaction evidence="10">
        <text>(9Z)-hexadecenoyl-[ACP] + malonyl-[ACP] + H(+) = 3-oxo-(11Z)-octadecenoyl-[ACP] + holo-[ACP] + CO2</text>
        <dbReference type="Rhea" id="RHEA:55040"/>
        <dbReference type="Rhea" id="RHEA-COMP:9623"/>
        <dbReference type="Rhea" id="RHEA-COMP:9685"/>
        <dbReference type="Rhea" id="RHEA-COMP:10800"/>
        <dbReference type="Rhea" id="RHEA-COMP:14074"/>
        <dbReference type="ChEBI" id="CHEBI:15378"/>
        <dbReference type="ChEBI" id="CHEBI:16526"/>
        <dbReference type="ChEBI" id="CHEBI:64479"/>
        <dbReference type="ChEBI" id="CHEBI:78449"/>
        <dbReference type="ChEBI" id="CHEBI:83989"/>
        <dbReference type="ChEBI" id="CHEBI:138538"/>
        <dbReference type="EC" id="2.3.1.179"/>
    </reaction>
</comment>
<dbReference type="PROSITE" id="PS52004">
    <property type="entry name" value="KS3_2"/>
    <property type="match status" value="1"/>
</dbReference>
<comment type="similarity">
    <text evidence="2 13">Belongs to the thiolase-like superfamily. Beta-ketoacyl-ACP synthases family.</text>
</comment>
<evidence type="ECO:0000256" key="10">
    <source>
        <dbReference type="ARBA" id="ARBA00047318"/>
    </source>
</evidence>
<dbReference type="Pfam" id="PF02801">
    <property type="entry name" value="Ketoacyl-synt_C"/>
    <property type="match status" value="1"/>
</dbReference>
<dbReference type="OrthoDB" id="9808669at2"/>
<evidence type="ECO:0000256" key="7">
    <source>
        <dbReference type="ARBA" id="ARBA00023160"/>
    </source>
</evidence>
<dbReference type="SMART" id="SM00825">
    <property type="entry name" value="PKS_KS"/>
    <property type="match status" value="1"/>
</dbReference>
<dbReference type="Gene3D" id="3.40.47.10">
    <property type="match status" value="1"/>
</dbReference>